<dbReference type="RefSeq" id="WP_261969025.1">
    <property type="nucleotide sequence ID" value="NZ_JAHHZF010000006.1"/>
</dbReference>
<dbReference type="Gene3D" id="3.30.70.120">
    <property type="match status" value="1"/>
</dbReference>
<accession>A0A947GDL4</accession>
<evidence type="ECO:0000256" key="1">
    <source>
        <dbReference type="ARBA" id="ARBA00010169"/>
    </source>
</evidence>
<dbReference type="GO" id="GO:0010038">
    <property type="term" value="P:response to metal ion"/>
    <property type="evidence" value="ECO:0007669"/>
    <property type="project" value="InterPro"/>
</dbReference>
<gene>
    <name evidence="2" type="ORF">KL771_13205</name>
</gene>
<dbReference type="Pfam" id="PF03091">
    <property type="entry name" value="CutA1"/>
    <property type="match status" value="1"/>
</dbReference>
<dbReference type="InterPro" id="IPR015867">
    <property type="entry name" value="N-reg_PII/ATP_PRibTrfase_C"/>
</dbReference>
<sequence length="114" mass="11772">MSVDLYDGEALVIVYSTFPEMGGAQAVGRGLVEAGLAACVNLLPGMVSIYAWQGTVEVADEIVFLAKTRAALAEAAMAAIRAAHPYEVPALVVLPIASAARAYGDWICGETDAG</sequence>
<dbReference type="SUPFAM" id="SSF54913">
    <property type="entry name" value="GlnB-like"/>
    <property type="match status" value="1"/>
</dbReference>
<dbReference type="PANTHER" id="PTHR23419">
    <property type="entry name" value="DIVALENT CATION TOLERANCE CUTA-RELATED"/>
    <property type="match status" value="1"/>
</dbReference>
<reference evidence="2 3" key="1">
    <citation type="submission" date="2021-06" db="EMBL/GenBank/DDBJ databases">
        <authorList>
            <person name="Grouzdev D.S."/>
            <person name="Koziaeva V."/>
        </authorList>
    </citation>
    <scope>NUCLEOTIDE SEQUENCE [LARGE SCALE GENOMIC DNA]</scope>
    <source>
        <strain evidence="2 3">22</strain>
    </source>
</reference>
<dbReference type="AlphaFoldDB" id="A0A947GDL4"/>
<dbReference type="GO" id="GO:0005507">
    <property type="term" value="F:copper ion binding"/>
    <property type="evidence" value="ECO:0007669"/>
    <property type="project" value="TreeGrafter"/>
</dbReference>
<evidence type="ECO:0000313" key="2">
    <source>
        <dbReference type="EMBL" id="MBT9290421.1"/>
    </source>
</evidence>
<evidence type="ECO:0000313" key="3">
    <source>
        <dbReference type="Proteomes" id="UP000766595"/>
    </source>
</evidence>
<dbReference type="EMBL" id="JAHHZF010000006">
    <property type="protein sequence ID" value="MBT9290421.1"/>
    <property type="molecule type" value="Genomic_DNA"/>
</dbReference>
<proteinExistence type="inferred from homology"/>
<organism evidence="2 3">
    <name type="scientific">Prosthecodimorpha staleyi</name>
    <dbReference type="NCBI Taxonomy" id="2840188"/>
    <lineage>
        <taxon>Bacteria</taxon>
        <taxon>Pseudomonadati</taxon>
        <taxon>Pseudomonadota</taxon>
        <taxon>Alphaproteobacteria</taxon>
        <taxon>Hyphomicrobiales</taxon>
        <taxon>Ancalomicrobiaceae</taxon>
        <taxon>Prosthecodimorpha</taxon>
    </lineage>
</organism>
<dbReference type="PANTHER" id="PTHR23419:SF8">
    <property type="entry name" value="FI09726P"/>
    <property type="match status" value="1"/>
</dbReference>
<comment type="caution">
    <text evidence="2">The sequence shown here is derived from an EMBL/GenBank/DDBJ whole genome shotgun (WGS) entry which is preliminary data.</text>
</comment>
<protein>
    <submittedName>
        <fullName evidence="2">Divalent-cation tolerance protein CutA</fullName>
    </submittedName>
</protein>
<name>A0A947GDL4_9HYPH</name>
<dbReference type="InterPro" id="IPR004323">
    <property type="entry name" value="Ion_tolerance_CutA"/>
</dbReference>
<dbReference type="InterPro" id="IPR011322">
    <property type="entry name" value="N-reg_PII-like_a/b"/>
</dbReference>
<comment type="similarity">
    <text evidence="1">Belongs to the CutA family.</text>
</comment>
<dbReference type="Proteomes" id="UP000766595">
    <property type="component" value="Unassembled WGS sequence"/>
</dbReference>
<keyword evidence="3" id="KW-1185">Reference proteome</keyword>